<dbReference type="Proteomes" id="UP001597506">
    <property type="component" value="Unassembled WGS sequence"/>
</dbReference>
<gene>
    <name evidence="3" type="ORF">ACFSUL_18970</name>
</gene>
<dbReference type="CDD" id="cd17470">
    <property type="entry name" value="T3SS_Flik_C"/>
    <property type="match status" value="1"/>
</dbReference>
<keyword evidence="4" id="KW-1185">Reference proteome</keyword>
<keyword evidence="3" id="KW-0966">Cell projection</keyword>
<evidence type="ECO:0000259" key="2">
    <source>
        <dbReference type="Pfam" id="PF02120"/>
    </source>
</evidence>
<accession>A0ABW5RVV6</accession>
<name>A0ABW5RVV6_9BACI</name>
<feature type="compositionally biased region" description="Low complexity" evidence="1">
    <location>
        <begin position="393"/>
        <end position="414"/>
    </location>
</feature>
<evidence type="ECO:0000313" key="4">
    <source>
        <dbReference type="Proteomes" id="UP001597506"/>
    </source>
</evidence>
<comment type="caution">
    <text evidence="3">The sequence shown here is derived from an EMBL/GenBank/DDBJ whole genome shotgun (WGS) entry which is preliminary data.</text>
</comment>
<dbReference type="RefSeq" id="WP_377937489.1">
    <property type="nucleotide sequence ID" value="NZ_JBHUMF010000031.1"/>
</dbReference>
<proteinExistence type="predicted"/>
<feature type="region of interest" description="Disordered" evidence="1">
    <location>
        <begin position="385"/>
        <end position="422"/>
    </location>
</feature>
<dbReference type="InterPro" id="IPR038610">
    <property type="entry name" value="FliK-like_C_sf"/>
</dbReference>
<reference evidence="4" key="1">
    <citation type="journal article" date="2019" name="Int. J. Syst. Evol. Microbiol.">
        <title>The Global Catalogue of Microorganisms (GCM) 10K type strain sequencing project: providing services to taxonomists for standard genome sequencing and annotation.</title>
        <authorList>
            <consortium name="The Broad Institute Genomics Platform"/>
            <consortium name="The Broad Institute Genome Sequencing Center for Infectious Disease"/>
            <person name="Wu L."/>
            <person name="Ma J."/>
        </authorList>
    </citation>
    <scope>NUCLEOTIDE SEQUENCE [LARGE SCALE GENOMIC DNA]</scope>
    <source>
        <strain evidence="4">KCTC 3913</strain>
    </source>
</reference>
<dbReference type="InterPro" id="IPR021136">
    <property type="entry name" value="Flagellar_hook_control-like_C"/>
</dbReference>
<dbReference type="Pfam" id="PF02120">
    <property type="entry name" value="Flg_hook"/>
    <property type="match status" value="1"/>
</dbReference>
<organism evidence="3 4">
    <name type="scientific">Bacillus seohaeanensis</name>
    <dbReference type="NCBI Taxonomy" id="284580"/>
    <lineage>
        <taxon>Bacteria</taxon>
        <taxon>Bacillati</taxon>
        <taxon>Bacillota</taxon>
        <taxon>Bacilli</taxon>
        <taxon>Bacillales</taxon>
        <taxon>Bacillaceae</taxon>
        <taxon>Bacillus</taxon>
    </lineage>
</organism>
<keyword evidence="3" id="KW-0969">Cilium</keyword>
<dbReference type="Gene3D" id="3.30.750.140">
    <property type="match status" value="1"/>
</dbReference>
<feature type="domain" description="Flagellar hook-length control protein-like C-terminal" evidence="2">
    <location>
        <begin position="310"/>
        <end position="383"/>
    </location>
</feature>
<evidence type="ECO:0000256" key="1">
    <source>
        <dbReference type="SAM" id="MobiDB-lite"/>
    </source>
</evidence>
<keyword evidence="3" id="KW-0282">Flagellum</keyword>
<dbReference type="EMBL" id="JBHUMF010000031">
    <property type="protein sequence ID" value="MFD2682828.1"/>
    <property type="molecule type" value="Genomic_DNA"/>
</dbReference>
<evidence type="ECO:0000313" key="3">
    <source>
        <dbReference type="EMBL" id="MFD2682828.1"/>
    </source>
</evidence>
<sequence length="432" mass="47927">MNVGTLLTSVTGGGLGSVKDGIKSNQGSSVDFSNILGQISGQQNEGESSESLTGTLEGLMEILNLFQGEDLKDIPSLSGDQITELKMLPNVSMKDILSVLNVDIKSFTESVSQLHSELVKNIPDMKVEEDIELEELVMQAFQLMQQAPAEDMLKLNQQTMEETVKLAKIVELLGGQKDLHFIDARKVTELQQLLKSLVSKLESVIKEVLPLSSKWSDQLKQAYNRQMGSTETGSIKNGTNDVQVIEKMAQNPKVMESTVQKLQGTLQSNHVHFSLPKTEQFSLIVSETNRSGSFEKFVNEFAKVLGKSQLFSQPNTTKMLIKLYPENLGSLRIELLQQNGVMTAKILATTASAKELLDSQLHGLKQAFSSQNLPVEKIEIAQALSESHRQDRGQNQQQTTRDNRNDQQSSTDQQQSDEEEASFKELLMNIEI</sequence>
<protein>
    <submittedName>
        <fullName evidence="3">Flagellar hook-length control protein FliK</fullName>
    </submittedName>
</protein>